<dbReference type="InParanoid" id="Q9RZL1"/>
<dbReference type="AlphaFoldDB" id="Q9RZL1"/>
<geneLocation type="plasmid" evidence="2">
    <name>megaplasmid MP1</name>
</geneLocation>
<accession>Q9RZL1</accession>
<evidence type="ECO:0000313" key="2">
    <source>
        <dbReference type="Proteomes" id="UP000002524"/>
    </source>
</evidence>
<organism evidence="1 2">
    <name type="scientific">Deinococcus radiodurans (strain ATCC 13939 / DSM 20539 / JCM 16871 / CCUG 27074 / LMG 4051 / NBRC 15346 / NCIMB 9279 / VKM B-1422 / R1)</name>
    <dbReference type="NCBI Taxonomy" id="243230"/>
    <lineage>
        <taxon>Bacteria</taxon>
        <taxon>Thermotogati</taxon>
        <taxon>Deinococcota</taxon>
        <taxon>Deinococci</taxon>
        <taxon>Deinococcales</taxon>
        <taxon>Deinococcaceae</taxon>
        <taxon>Deinococcus</taxon>
    </lineage>
</organism>
<dbReference type="PIR" id="G75630">
    <property type="entry name" value="G75630"/>
</dbReference>
<keyword evidence="2" id="KW-1185">Reference proteome</keyword>
<dbReference type="EnsemblBacteria" id="AAF12661">
    <property type="protein sequence ID" value="AAF12661"/>
    <property type="gene ID" value="DR_B0115"/>
</dbReference>
<protein>
    <submittedName>
        <fullName evidence="1">Uncharacterized protein</fullName>
    </submittedName>
</protein>
<proteinExistence type="predicted"/>
<dbReference type="KEGG" id="dra:DR_B0115"/>
<keyword evidence="1" id="KW-0614">Plasmid</keyword>
<sequence length="115" mass="13054">MTPHIYPVARERPHFALGRSFNSAYGSRQRLECVVFGQTRSECREIPSQALFGGLKGYFSGWLLGVKSCLNKQRIGIRTGQTMVRAVLGGFKSEIQRTERRIRSFFKASREVQIG</sequence>
<gene>
    <name evidence="1" type="ordered locus">DR_B0115</name>
</gene>
<dbReference type="EMBL" id="AE001826">
    <property type="protein sequence ID" value="AAF12661.1"/>
    <property type="molecule type" value="Genomic_DNA"/>
</dbReference>
<name>Q9RZL1_DEIRA</name>
<dbReference type="Proteomes" id="UP000002524">
    <property type="component" value="Plasmid MP1"/>
</dbReference>
<dbReference type="HOGENOM" id="CLU_2104988_0_0_0"/>
<reference evidence="1 2" key="1">
    <citation type="journal article" date="1999" name="Science">
        <title>Genome sequence of the radioresistant bacterium Deinococcus radiodurans R1.</title>
        <authorList>
            <person name="White O."/>
            <person name="Eisen J.A."/>
            <person name="Heidelberg J.F."/>
            <person name="Hickey E.K."/>
            <person name="Peterson J.D."/>
            <person name="Dodson R.J."/>
            <person name="Haft D.H."/>
            <person name="Gwinn M.L."/>
            <person name="Nelson W.C."/>
            <person name="Richardson D.L."/>
            <person name="Moffat K.S."/>
            <person name="Qin H."/>
            <person name="Jiang L."/>
            <person name="Pamphile W."/>
            <person name="Crosby M."/>
            <person name="Shen M."/>
            <person name="Vamathevan J.J."/>
            <person name="Lam P."/>
            <person name="McDonald L."/>
            <person name="Utterback T."/>
            <person name="Zalewski C."/>
            <person name="Makarova K.S."/>
            <person name="Aravind L."/>
            <person name="Daly M.J."/>
            <person name="Minton K.W."/>
            <person name="Fleischmann R.D."/>
            <person name="Ketchum K.A."/>
            <person name="Nelson K.E."/>
            <person name="Salzberg S."/>
            <person name="Smith H.O."/>
            <person name="Venter J.C."/>
            <person name="Fraser C.M."/>
        </authorList>
    </citation>
    <scope>NUCLEOTIDE SEQUENCE [LARGE SCALE GENOMIC DNA]</scope>
    <source>
        <strain evidence="2">ATCC 13939 / DSM 20539 / JCM 16871 / LMG 4051 / NBRC 15346 / NCIMB 9279 / R1 / VKM B-1422</strain>
    </source>
</reference>
<evidence type="ECO:0000313" key="1">
    <source>
        <dbReference type="EMBL" id="AAF12661.1"/>
    </source>
</evidence>